<sequence length="87" mass="10457">MKSILLKIDDKLFEETEKHVKKLKISRNSFIKEAIATYAKTLSRKEWEEQVRREVEILKAHDPDKELKQIFQTASLIDMQKYLDDEY</sequence>
<evidence type="ECO:0000313" key="2">
    <source>
        <dbReference type="Proteomes" id="UP000462014"/>
    </source>
</evidence>
<name>A0A7K1SRJ7_9SPHI</name>
<evidence type="ECO:0000313" key="1">
    <source>
        <dbReference type="EMBL" id="MVN19923.1"/>
    </source>
</evidence>
<gene>
    <name evidence="1" type="ORF">GO621_00055</name>
</gene>
<comment type="caution">
    <text evidence="1">The sequence shown here is derived from an EMBL/GenBank/DDBJ whole genome shotgun (WGS) entry which is preliminary data.</text>
</comment>
<dbReference type="EMBL" id="WPIK01000001">
    <property type="protein sequence ID" value="MVN19923.1"/>
    <property type="molecule type" value="Genomic_DNA"/>
</dbReference>
<protein>
    <recommendedName>
        <fullName evidence="3">Ribbon-helix-helix protein CopG domain-containing protein</fullName>
    </recommendedName>
</protein>
<accession>A0A7K1SRJ7</accession>
<dbReference type="Gene3D" id="1.10.1220.10">
    <property type="entry name" value="Met repressor-like"/>
    <property type="match status" value="1"/>
</dbReference>
<proteinExistence type="predicted"/>
<dbReference type="AlphaFoldDB" id="A0A7K1SRJ7"/>
<dbReference type="RefSeq" id="WP_157562643.1">
    <property type="nucleotide sequence ID" value="NZ_WPIK01000001.1"/>
</dbReference>
<dbReference type="Proteomes" id="UP000462014">
    <property type="component" value="Unassembled WGS sequence"/>
</dbReference>
<keyword evidence="2" id="KW-1185">Reference proteome</keyword>
<dbReference type="GO" id="GO:0006355">
    <property type="term" value="P:regulation of DNA-templated transcription"/>
    <property type="evidence" value="ECO:0007669"/>
    <property type="project" value="InterPro"/>
</dbReference>
<dbReference type="InterPro" id="IPR013321">
    <property type="entry name" value="Arc_rbn_hlx_hlx"/>
</dbReference>
<organism evidence="1 2">
    <name type="scientific">Mucilaginibacter arboris</name>
    <dbReference type="NCBI Taxonomy" id="2682090"/>
    <lineage>
        <taxon>Bacteria</taxon>
        <taxon>Pseudomonadati</taxon>
        <taxon>Bacteroidota</taxon>
        <taxon>Sphingobacteriia</taxon>
        <taxon>Sphingobacteriales</taxon>
        <taxon>Sphingobacteriaceae</taxon>
        <taxon>Mucilaginibacter</taxon>
    </lineage>
</organism>
<evidence type="ECO:0008006" key="3">
    <source>
        <dbReference type="Google" id="ProtNLM"/>
    </source>
</evidence>
<reference evidence="1 2" key="1">
    <citation type="submission" date="2019-12" db="EMBL/GenBank/DDBJ databases">
        <title>Mucilaginibacter sp. HMF7410 genome sequencing and assembly.</title>
        <authorList>
            <person name="Kang H."/>
            <person name="Cha I."/>
            <person name="Kim H."/>
            <person name="Joh K."/>
        </authorList>
    </citation>
    <scope>NUCLEOTIDE SEQUENCE [LARGE SCALE GENOMIC DNA]</scope>
    <source>
        <strain evidence="1 2">HMF7410</strain>
    </source>
</reference>